<dbReference type="PANTHER" id="PTHR30093">
    <property type="entry name" value="GENERAL SECRETION PATHWAY PROTEIN G"/>
    <property type="match status" value="1"/>
</dbReference>
<dbReference type="Gene3D" id="3.30.700.10">
    <property type="entry name" value="Glycoprotein, Type 4 Pilin"/>
    <property type="match status" value="1"/>
</dbReference>
<sequence length="323" mass="35289">MRTKNPPKAFTLVELLVVIAIIGILVALLLPAVQSAREAARRCTCRNKLKQIGLATHLFESTRKTLPPPHVLSKGGGLVAAENNEFYGHLGGALVLLLPYLEQGARFDTYDLTEPPEHSGPGADNLSVTQTALPDYQCPSMHMPRTAPDPCGESLGPGSYLISTRTHYQPQFALNGAFAAPPGAGKRYDLGLEKITDGVSHTLLIGETSYGLANYTWDEHPSSGCNDKSGPCWGDFKWAAGYWINAFGHTGWTKGQDSKYHFNETDAPYDIRQRTTFRSDHPGGVQFVLLDGSVRFIPESIEREALFALITRAEQDLVPTHGE</sequence>
<dbReference type="RefSeq" id="WP_146397495.1">
    <property type="nucleotide sequence ID" value="NZ_SJPQ01000001.1"/>
</dbReference>
<dbReference type="AlphaFoldDB" id="A0A5C5ZW96"/>
<name>A0A5C5ZW96_9BACT</name>
<comment type="caution">
    <text evidence="2">The sequence shown here is derived from an EMBL/GenBank/DDBJ whole genome shotgun (WGS) entry which is preliminary data.</text>
</comment>
<organism evidence="2 3">
    <name type="scientific">Pseudobythopirellula maris</name>
    <dbReference type="NCBI Taxonomy" id="2527991"/>
    <lineage>
        <taxon>Bacteria</taxon>
        <taxon>Pseudomonadati</taxon>
        <taxon>Planctomycetota</taxon>
        <taxon>Planctomycetia</taxon>
        <taxon>Pirellulales</taxon>
        <taxon>Lacipirellulaceae</taxon>
        <taxon>Pseudobythopirellula</taxon>
    </lineage>
</organism>
<reference evidence="2 3" key="1">
    <citation type="submission" date="2019-02" db="EMBL/GenBank/DDBJ databases">
        <title>Deep-cultivation of Planctomycetes and their phenomic and genomic characterization uncovers novel biology.</title>
        <authorList>
            <person name="Wiegand S."/>
            <person name="Jogler M."/>
            <person name="Boedeker C."/>
            <person name="Pinto D."/>
            <person name="Vollmers J."/>
            <person name="Rivas-Marin E."/>
            <person name="Kohn T."/>
            <person name="Peeters S.H."/>
            <person name="Heuer A."/>
            <person name="Rast P."/>
            <person name="Oberbeckmann S."/>
            <person name="Bunk B."/>
            <person name="Jeske O."/>
            <person name="Meyerdierks A."/>
            <person name="Storesund J.E."/>
            <person name="Kallscheuer N."/>
            <person name="Luecker S."/>
            <person name="Lage O.M."/>
            <person name="Pohl T."/>
            <person name="Merkel B.J."/>
            <person name="Hornburger P."/>
            <person name="Mueller R.-W."/>
            <person name="Bruemmer F."/>
            <person name="Labrenz M."/>
            <person name="Spormann A.M."/>
            <person name="Op Den Camp H."/>
            <person name="Overmann J."/>
            <person name="Amann R."/>
            <person name="Jetten M.S.M."/>
            <person name="Mascher T."/>
            <person name="Medema M.H."/>
            <person name="Devos D.P."/>
            <person name="Kaster A.-K."/>
            <person name="Ovreas L."/>
            <person name="Rohde M."/>
            <person name="Galperin M.Y."/>
            <person name="Jogler C."/>
        </authorList>
    </citation>
    <scope>NUCLEOTIDE SEQUENCE [LARGE SCALE GENOMIC DNA]</scope>
    <source>
        <strain evidence="2 3">Mal64</strain>
    </source>
</reference>
<dbReference type="InterPro" id="IPR012902">
    <property type="entry name" value="N_methyl_site"/>
</dbReference>
<proteinExistence type="predicted"/>
<evidence type="ECO:0000313" key="2">
    <source>
        <dbReference type="EMBL" id="TWT90533.1"/>
    </source>
</evidence>
<gene>
    <name evidence="2" type="ORF">Mal64_09250</name>
</gene>
<evidence type="ECO:0000313" key="3">
    <source>
        <dbReference type="Proteomes" id="UP000315440"/>
    </source>
</evidence>
<dbReference type="InterPro" id="IPR027558">
    <property type="entry name" value="Pre_pil_HX9DG_C"/>
</dbReference>
<feature type="domain" description="DUF1559" evidence="1">
    <location>
        <begin position="34"/>
        <end position="304"/>
    </location>
</feature>
<protein>
    <recommendedName>
        <fullName evidence="1">DUF1559 domain-containing protein</fullName>
    </recommendedName>
</protein>
<accession>A0A5C5ZW96</accession>
<dbReference type="SUPFAM" id="SSF54523">
    <property type="entry name" value="Pili subunits"/>
    <property type="match status" value="1"/>
</dbReference>
<dbReference type="Pfam" id="PF07596">
    <property type="entry name" value="SBP_bac_10"/>
    <property type="match status" value="1"/>
</dbReference>
<dbReference type="Proteomes" id="UP000315440">
    <property type="component" value="Unassembled WGS sequence"/>
</dbReference>
<keyword evidence="3" id="KW-1185">Reference proteome</keyword>
<dbReference type="PANTHER" id="PTHR30093:SF2">
    <property type="entry name" value="TYPE II SECRETION SYSTEM PROTEIN H"/>
    <property type="match status" value="1"/>
</dbReference>
<dbReference type="NCBIfam" id="TIGR04294">
    <property type="entry name" value="pre_pil_HX9DG"/>
    <property type="match status" value="1"/>
</dbReference>
<dbReference type="OrthoDB" id="263324at2"/>
<dbReference type="InterPro" id="IPR011453">
    <property type="entry name" value="DUF1559"/>
</dbReference>
<dbReference type="NCBIfam" id="TIGR02532">
    <property type="entry name" value="IV_pilin_GFxxxE"/>
    <property type="match status" value="1"/>
</dbReference>
<dbReference type="InterPro" id="IPR045584">
    <property type="entry name" value="Pilin-like"/>
</dbReference>
<evidence type="ECO:0000259" key="1">
    <source>
        <dbReference type="Pfam" id="PF07596"/>
    </source>
</evidence>
<dbReference type="EMBL" id="SJPQ01000001">
    <property type="protein sequence ID" value="TWT90533.1"/>
    <property type="molecule type" value="Genomic_DNA"/>
</dbReference>
<dbReference type="Pfam" id="PF07963">
    <property type="entry name" value="N_methyl"/>
    <property type="match status" value="1"/>
</dbReference>